<keyword evidence="4" id="KW-1185">Reference proteome</keyword>
<protein>
    <submittedName>
        <fullName evidence="3">Type II secretion system protein GspM</fullName>
    </submittedName>
</protein>
<evidence type="ECO:0000256" key="2">
    <source>
        <dbReference type="SAM" id="Phobius"/>
    </source>
</evidence>
<gene>
    <name evidence="3" type="primary">gspM</name>
    <name evidence="3" type="ORF">QLQ16_04550</name>
</gene>
<feature type="region of interest" description="Disordered" evidence="1">
    <location>
        <begin position="157"/>
        <end position="176"/>
    </location>
</feature>
<dbReference type="RefSeq" id="WP_283223509.1">
    <property type="nucleotide sequence ID" value="NZ_JASGBH010000003.1"/>
</dbReference>
<evidence type="ECO:0000313" key="4">
    <source>
        <dbReference type="Proteomes" id="UP001431902"/>
    </source>
</evidence>
<dbReference type="EMBL" id="JASGBH010000003">
    <property type="protein sequence ID" value="MDI9233103.1"/>
    <property type="molecule type" value="Genomic_DNA"/>
</dbReference>
<organism evidence="3 4">
    <name type="scientific">Limnohabitans lacus</name>
    <dbReference type="NCBI Taxonomy" id="3045173"/>
    <lineage>
        <taxon>Bacteria</taxon>
        <taxon>Pseudomonadati</taxon>
        <taxon>Pseudomonadota</taxon>
        <taxon>Betaproteobacteria</taxon>
        <taxon>Burkholderiales</taxon>
        <taxon>Comamonadaceae</taxon>
        <taxon>Limnohabitans</taxon>
    </lineage>
</organism>
<keyword evidence="2" id="KW-0812">Transmembrane</keyword>
<accession>A0ABT6X526</accession>
<dbReference type="Pfam" id="PF04612">
    <property type="entry name" value="T2SSM"/>
    <property type="match status" value="1"/>
</dbReference>
<comment type="caution">
    <text evidence="3">The sequence shown here is derived from an EMBL/GenBank/DDBJ whole genome shotgun (WGS) entry which is preliminary data.</text>
</comment>
<proteinExistence type="predicted"/>
<sequence>MNVTPLTQAFRNAAKNAWTQRQPREKMILRMGAAVVMASALWLVGFAPAWRTWQEAPTRQAHLDAQTQSMRQLQAQAHNLQKMNTISSSEAKQWLEQNLADLGPEAKIIFQDSQCTLSVIAAPAEGLARWISQARENAMALPVLADLHSAHPALTHTSDPHLMGNPSPNNVAPPPLLRGTLVLRLP</sequence>
<evidence type="ECO:0000313" key="3">
    <source>
        <dbReference type="EMBL" id="MDI9233103.1"/>
    </source>
</evidence>
<keyword evidence="2" id="KW-1133">Transmembrane helix</keyword>
<dbReference type="Proteomes" id="UP001431902">
    <property type="component" value="Unassembled WGS sequence"/>
</dbReference>
<dbReference type="InterPro" id="IPR007690">
    <property type="entry name" value="T2SS_GspM"/>
</dbReference>
<reference evidence="3" key="1">
    <citation type="submission" date="2023-05" db="EMBL/GenBank/DDBJ databases">
        <title>Limnohabitans sp. strain HM2-2 Genome sequencing and assembly.</title>
        <authorList>
            <person name="Jung Y."/>
        </authorList>
    </citation>
    <scope>NUCLEOTIDE SEQUENCE</scope>
    <source>
        <strain evidence="3">HM2-2</strain>
    </source>
</reference>
<evidence type="ECO:0000256" key="1">
    <source>
        <dbReference type="SAM" id="MobiDB-lite"/>
    </source>
</evidence>
<feature type="transmembrane region" description="Helical" evidence="2">
    <location>
        <begin position="28"/>
        <end position="50"/>
    </location>
</feature>
<keyword evidence="2" id="KW-0472">Membrane</keyword>
<name>A0ABT6X526_9BURK</name>